<accession>A0A0G3BF12</accession>
<dbReference type="InterPro" id="IPR003768">
    <property type="entry name" value="ScpA"/>
</dbReference>
<dbReference type="InterPro" id="IPR023093">
    <property type="entry name" value="ScpA-like_C"/>
</dbReference>
<dbReference type="GO" id="GO:0006260">
    <property type="term" value="P:DNA replication"/>
    <property type="evidence" value="ECO:0007669"/>
    <property type="project" value="UniProtKB-UniRule"/>
</dbReference>
<keyword evidence="2" id="KW-0159">Chromosome partition</keyword>
<dbReference type="PANTHER" id="PTHR33969">
    <property type="entry name" value="SEGREGATION AND CONDENSATION PROTEIN A"/>
    <property type="match status" value="1"/>
</dbReference>
<keyword evidence="2" id="KW-0963">Cytoplasm</keyword>
<evidence type="ECO:0000256" key="1">
    <source>
        <dbReference type="ARBA" id="ARBA00044777"/>
    </source>
</evidence>
<comment type="function">
    <text evidence="2">Participates in chromosomal partition during cell division. May act via the formation of a condensin-like complex containing Smc and ScpB that pull DNA away from mid-cell into both cell halves.</text>
</comment>
<gene>
    <name evidence="2 3" type="primary">scpA</name>
    <name evidence="3" type="ORF">AAW51_1323</name>
</gene>
<keyword evidence="2" id="KW-0131">Cell cycle</keyword>
<dbReference type="GO" id="GO:0005737">
    <property type="term" value="C:cytoplasm"/>
    <property type="evidence" value="ECO:0007669"/>
    <property type="project" value="UniProtKB-SubCell"/>
</dbReference>
<dbReference type="GO" id="GO:0007059">
    <property type="term" value="P:chromosome segregation"/>
    <property type="evidence" value="ECO:0007669"/>
    <property type="project" value="UniProtKB-UniRule"/>
</dbReference>
<comment type="similarity">
    <text evidence="2">Belongs to the ScpA family.</text>
</comment>
<dbReference type="Gene3D" id="1.10.10.580">
    <property type="entry name" value="Structural maintenance of chromosome 1. Chain E"/>
    <property type="match status" value="1"/>
</dbReference>
<dbReference type="RefSeq" id="WP_083438125.1">
    <property type="nucleotide sequence ID" value="NZ_CP011371.1"/>
</dbReference>
<sequence>MTDEALAPAAPPSLQDGENALPEVVDSIAVARLYGSPLFQLPTDLYIPPDALEVFLEAFEGPLDLLLYLIRKQNFNILDIPLADVTRQYLSYVDQIRSRNLELASEYLLMAAMLIEIKSRMLLPPKKTEEGQEPEDPRAELVRRLLEYEQMKLAAAKLDQLPLLGRDFLRAQVYIEQSMQPRFPDVSLHELQEAWLDILKRAKLTQHHKISREELSVREHMSMVLRTLQGRRFVEFQDLFEPSRGPQVLVVTFIAMLELARERLLEITQAEAFAPIYVRLAYQPA</sequence>
<dbReference type="OrthoDB" id="9811016at2"/>
<proteinExistence type="inferred from homology"/>
<dbReference type="GO" id="GO:0051301">
    <property type="term" value="P:cell division"/>
    <property type="evidence" value="ECO:0007669"/>
    <property type="project" value="UniProtKB-KW"/>
</dbReference>
<dbReference type="HAMAP" id="MF_01805">
    <property type="entry name" value="ScpA"/>
    <property type="match status" value="1"/>
</dbReference>
<dbReference type="Gene3D" id="6.10.250.2410">
    <property type="match status" value="1"/>
</dbReference>
<dbReference type="PANTHER" id="PTHR33969:SF2">
    <property type="entry name" value="SEGREGATION AND CONDENSATION PROTEIN A"/>
    <property type="match status" value="1"/>
</dbReference>
<dbReference type="AlphaFoldDB" id="A0A0G3BF12"/>
<comment type="subunit">
    <text evidence="2">Component of a cohesin-like complex composed of ScpA, ScpB and the Smc homodimer, in which ScpA and ScpB bind to the head domain of Smc. The presence of the three proteins is required for the association of the complex with DNA.</text>
</comment>
<evidence type="ECO:0000313" key="3">
    <source>
        <dbReference type="EMBL" id="AKJ28014.1"/>
    </source>
</evidence>
<dbReference type="PATRIC" id="fig|413882.6.peg.1389"/>
<dbReference type="EMBL" id="CP011371">
    <property type="protein sequence ID" value="AKJ28014.1"/>
    <property type="molecule type" value="Genomic_DNA"/>
</dbReference>
<dbReference type="Pfam" id="PF02616">
    <property type="entry name" value="SMC_ScpA"/>
    <property type="match status" value="1"/>
</dbReference>
<dbReference type="STRING" id="413882.AAW51_1323"/>
<dbReference type="Proteomes" id="UP000035352">
    <property type="component" value="Chromosome"/>
</dbReference>
<protein>
    <recommendedName>
        <fullName evidence="1 2">Segregation and condensation protein A</fullName>
    </recommendedName>
</protein>
<reference evidence="3 4" key="1">
    <citation type="submission" date="2015-05" db="EMBL/GenBank/DDBJ databases">
        <authorList>
            <person name="Tang B."/>
            <person name="Yu Y."/>
        </authorList>
    </citation>
    <scope>NUCLEOTIDE SEQUENCE [LARGE SCALE GENOMIC DNA]</scope>
    <source>
        <strain evidence="3 4">DSM 7029</strain>
    </source>
</reference>
<dbReference type="KEGG" id="pbh:AAW51_1323"/>
<evidence type="ECO:0000256" key="2">
    <source>
        <dbReference type="HAMAP-Rule" id="MF_01805"/>
    </source>
</evidence>
<keyword evidence="2" id="KW-0132">Cell division</keyword>
<keyword evidence="4" id="KW-1185">Reference proteome</keyword>
<comment type="subcellular location">
    <subcellularLocation>
        <location evidence="2">Cytoplasm</location>
    </subcellularLocation>
    <text evidence="2">Associated with two foci at the outer edges of the nucleoid region in young cells, and at four foci within both cell halves in older cells.</text>
</comment>
<organism evidence="3 4">
    <name type="scientific">Caldimonas brevitalea</name>
    <dbReference type="NCBI Taxonomy" id="413882"/>
    <lineage>
        <taxon>Bacteria</taxon>
        <taxon>Pseudomonadati</taxon>
        <taxon>Pseudomonadota</taxon>
        <taxon>Betaproteobacteria</taxon>
        <taxon>Burkholderiales</taxon>
        <taxon>Sphaerotilaceae</taxon>
        <taxon>Caldimonas</taxon>
    </lineage>
</organism>
<name>A0A0G3BF12_9BURK</name>
<evidence type="ECO:0000313" key="4">
    <source>
        <dbReference type="Proteomes" id="UP000035352"/>
    </source>
</evidence>